<dbReference type="EMBL" id="JACHHX010000021">
    <property type="protein sequence ID" value="MBB5016521.1"/>
    <property type="molecule type" value="Genomic_DNA"/>
</dbReference>
<protein>
    <submittedName>
        <fullName evidence="2">Uncharacterized protein</fullName>
    </submittedName>
</protein>
<dbReference type="AlphaFoldDB" id="A0A7W7Y1R6"/>
<proteinExistence type="predicted"/>
<evidence type="ECO:0000313" key="2">
    <source>
        <dbReference type="EMBL" id="MBB5016521.1"/>
    </source>
</evidence>
<reference evidence="2 3" key="1">
    <citation type="submission" date="2020-08" db="EMBL/GenBank/DDBJ databases">
        <title>Genomic Encyclopedia of Type Strains, Phase IV (KMG-IV): sequencing the most valuable type-strain genomes for metagenomic binning, comparative biology and taxonomic classification.</title>
        <authorList>
            <person name="Goeker M."/>
        </authorList>
    </citation>
    <scope>NUCLEOTIDE SEQUENCE [LARGE SCALE GENOMIC DNA]</scope>
    <source>
        <strain evidence="2 3">DSM 25897</strain>
    </source>
</reference>
<accession>A0A7W7Y1R6</accession>
<evidence type="ECO:0000313" key="3">
    <source>
        <dbReference type="Proteomes" id="UP000519004"/>
    </source>
</evidence>
<name>A0A7W7Y1R6_9GAMM</name>
<dbReference type="RefSeq" id="WP_183949185.1">
    <property type="nucleotide sequence ID" value="NZ_JACHHX010000021.1"/>
</dbReference>
<keyword evidence="1" id="KW-0732">Signal</keyword>
<sequence length="124" mass="13513">MPLAHRIPFAVVLLASVSAFAQEGRQQVPIDKAAQYEGREVTVCGPVDTARRAPNVQGEPTLLHMGGAFPHHKFSARVWGQDRDKFEHDLESLVGRTACVSGRVTLVGKRPEVVLSSPEDLAVF</sequence>
<feature type="chain" id="PRO_5031372532" evidence="1">
    <location>
        <begin position="22"/>
        <end position="124"/>
    </location>
</feature>
<organism evidence="2 3">
    <name type="scientific">Rehaibacterium terrae</name>
    <dbReference type="NCBI Taxonomy" id="1341696"/>
    <lineage>
        <taxon>Bacteria</taxon>
        <taxon>Pseudomonadati</taxon>
        <taxon>Pseudomonadota</taxon>
        <taxon>Gammaproteobacteria</taxon>
        <taxon>Lysobacterales</taxon>
        <taxon>Lysobacteraceae</taxon>
        <taxon>Rehaibacterium</taxon>
    </lineage>
</organism>
<dbReference type="Proteomes" id="UP000519004">
    <property type="component" value="Unassembled WGS sequence"/>
</dbReference>
<comment type="caution">
    <text evidence="2">The sequence shown here is derived from an EMBL/GenBank/DDBJ whole genome shotgun (WGS) entry which is preliminary data.</text>
</comment>
<keyword evidence="3" id="KW-1185">Reference proteome</keyword>
<feature type="signal peptide" evidence="1">
    <location>
        <begin position="1"/>
        <end position="21"/>
    </location>
</feature>
<gene>
    <name evidence="2" type="ORF">HNQ58_002436</name>
</gene>
<evidence type="ECO:0000256" key="1">
    <source>
        <dbReference type="SAM" id="SignalP"/>
    </source>
</evidence>